<name>A0AA40KRL3_9HYME</name>
<accession>A0AA40KRL3</accession>
<protein>
    <submittedName>
        <fullName evidence="1">Uncharacterized protein</fullName>
    </submittedName>
</protein>
<dbReference type="EMBL" id="JAHYIQ010000007">
    <property type="protein sequence ID" value="KAK1130180.1"/>
    <property type="molecule type" value="Genomic_DNA"/>
</dbReference>
<reference evidence="1" key="1">
    <citation type="submission" date="2021-10" db="EMBL/GenBank/DDBJ databases">
        <title>Melipona bicolor Genome sequencing and assembly.</title>
        <authorList>
            <person name="Araujo N.S."/>
            <person name="Arias M.C."/>
        </authorList>
    </citation>
    <scope>NUCLEOTIDE SEQUENCE</scope>
    <source>
        <strain evidence="1">USP_2M_L1-L4_2017</strain>
        <tissue evidence="1">Whole body</tissue>
    </source>
</reference>
<gene>
    <name evidence="1" type="ORF">K0M31_018320</name>
</gene>
<comment type="caution">
    <text evidence="1">The sequence shown here is derived from an EMBL/GenBank/DDBJ whole genome shotgun (WGS) entry which is preliminary data.</text>
</comment>
<dbReference type="Proteomes" id="UP001177670">
    <property type="component" value="Unassembled WGS sequence"/>
</dbReference>
<keyword evidence="2" id="KW-1185">Reference proteome</keyword>
<sequence>MCRVALSSLWEDHTTTRLDAIEESESPCRGTVSSLRWNSSPAAGCYGCYIETRIVNPVKGSSDFVYGNLNGDRAFPRCVIGKMHGGW</sequence>
<dbReference type="AlphaFoldDB" id="A0AA40KRL3"/>
<proteinExistence type="predicted"/>
<evidence type="ECO:0000313" key="1">
    <source>
        <dbReference type="EMBL" id="KAK1130180.1"/>
    </source>
</evidence>
<evidence type="ECO:0000313" key="2">
    <source>
        <dbReference type="Proteomes" id="UP001177670"/>
    </source>
</evidence>
<organism evidence="1 2">
    <name type="scientific">Melipona bicolor</name>
    <dbReference type="NCBI Taxonomy" id="60889"/>
    <lineage>
        <taxon>Eukaryota</taxon>
        <taxon>Metazoa</taxon>
        <taxon>Ecdysozoa</taxon>
        <taxon>Arthropoda</taxon>
        <taxon>Hexapoda</taxon>
        <taxon>Insecta</taxon>
        <taxon>Pterygota</taxon>
        <taxon>Neoptera</taxon>
        <taxon>Endopterygota</taxon>
        <taxon>Hymenoptera</taxon>
        <taxon>Apocrita</taxon>
        <taxon>Aculeata</taxon>
        <taxon>Apoidea</taxon>
        <taxon>Anthophila</taxon>
        <taxon>Apidae</taxon>
        <taxon>Melipona</taxon>
    </lineage>
</organism>